<dbReference type="Pfam" id="PF04055">
    <property type="entry name" value="Radical_SAM"/>
    <property type="match status" value="1"/>
</dbReference>
<dbReference type="SUPFAM" id="SSF102114">
    <property type="entry name" value="Radical SAM enzymes"/>
    <property type="match status" value="1"/>
</dbReference>
<dbReference type="Proteomes" id="UP000214689">
    <property type="component" value="Chromosome"/>
</dbReference>
<evidence type="ECO:0000256" key="1">
    <source>
        <dbReference type="ARBA" id="ARBA00001966"/>
    </source>
</evidence>
<keyword evidence="5" id="KW-0411">Iron-sulfur</keyword>
<evidence type="ECO:0000256" key="2">
    <source>
        <dbReference type="ARBA" id="ARBA00022691"/>
    </source>
</evidence>
<dbReference type="PANTHER" id="PTHR43409:SF16">
    <property type="entry name" value="SLR0320 PROTEIN"/>
    <property type="match status" value="1"/>
</dbReference>
<feature type="domain" description="B12-binding" evidence="6">
    <location>
        <begin position="1"/>
        <end position="134"/>
    </location>
</feature>
<name>A0A223ASD9_9FIRM</name>
<gene>
    <name evidence="7" type="ORF">AXF17_05060</name>
</gene>
<dbReference type="EMBL" id="CP016199">
    <property type="protein sequence ID" value="ASS37876.1"/>
    <property type="molecule type" value="Genomic_DNA"/>
</dbReference>
<dbReference type="GO" id="GO:0046872">
    <property type="term" value="F:metal ion binding"/>
    <property type="evidence" value="ECO:0007669"/>
    <property type="project" value="UniProtKB-KW"/>
</dbReference>
<keyword evidence="3" id="KW-0479">Metal-binding</keyword>
<dbReference type="InterPro" id="IPR058240">
    <property type="entry name" value="rSAM_sf"/>
</dbReference>
<dbReference type="PANTHER" id="PTHR43409">
    <property type="entry name" value="ANAEROBIC MAGNESIUM-PROTOPORPHYRIN IX MONOMETHYL ESTER CYCLASE-RELATED"/>
    <property type="match status" value="1"/>
</dbReference>
<dbReference type="OrthoDB" id="9801424at2"/>
<dbReference type="InterPro" id="IPR006638">
    <property type="entry name" value="Elp3/MiaA/NifB-like_rSAM"/>
</dbReference>
<dbReference type="GO" id="GO:0003824">
    <property type="term" value="F:catalytic activity"/>
    <property type="evidence" value="ECO:0007669"/>
    <property type="project" value="InterPro"/>
</dbReference>
<evidence type="ECO:0000313" key="8">
    <source>
        <dbReference type="Proteomes" id="UP000214689"/>
    </source>
</evidence>
<proteinExistence type="predicted"/>
<dbReference type="InterPro" id="IPR007197">
    <property type="entry name" value="rSAM"/>
</dbReference>
<sequence>MKLLLSTVKTDCFDSKLALKNMYNVVGNAPLEVTLKEFELSETDQRIYEELLEEKYSILYFHADEINESKIVHICEMIKKAVPSCITVVGGKEVSFETREFMLAHPEVDYVFRGEGEKVLFDFVRSIITYNFDFESIDGLAYRENDEVLVNKIGEPIRYEDIPFAYDKFEVQEGDTIYYESSRGVPDTCHYSQYMPGVSLRSLSLNRICNELRYFLVKKVEKVEFVEKWFNYDISRAYRIWEYLINNDNGVTSFSFDVNGDLLDEETVELLSEARPGLFHFDIDIESTNAIALAASGRKENIYQLMYNVSKLLQNSKVNVRVVQRVGLPGETIELFERAFNKIYNLGADEFDIKVLRIKKGTMFRQRAEEFGYEYSREYPNEVITNDYISAANIVRIKLVAETIKRFERGFEDSIGKILFDAGMKPFEFFDGLTLFIMENNLTCKLGKEENLYRVLYTYAAELYDKNEDTLKLQVLQEVLHSDMNNNVSQDVIRRLERKGWEIHVKAKS</sequence>
<keyword evidence="2" id="KW-0949">S-adenosyl-L-methionine</keyword>
<accession>A0A223ASD9</accession>
<evidence type="ECO:0000256" key="5">
    <source>
        <dbReference type="ARBA" id="ARBA00023014"/>
    </source>
</evidence>
<dbReference type="GO" id="GO:0005829">
    <property type="term" value="C:cytosol"/>
    <property type="evidence" value="ECO:0007669"/>
    <property type="project" value="TreeGrafter"/>
</dbReference>
<dbReference type="PROSITE" id="PS51332">
    <property type="entry name" value="B12_BINDING"/>
    <property type="match status" value="1"/>
</dbReference>
<keyword evidence="8" id="KW-1185">Reference proteome</keyword>
<dbReference type="Gene3D" id="3.40.50.280">
    <property type="entry name" value="Cobalamin-binding domain"/>
    <property type="match status" value="1"/>
</dbReference>
<organism evidence="7 8">
    <name type="scientific">Mogibacterium pumilum</name>
    <dbReference type="NCBI Taxonomy" id="86332"/>
    <lineage>
        <taxon>Bacteria</taxon>
        <taxon>Bacillati</taxon>
        <taxon>Bacillota</taxon>
        <taxon>Clostridia</taxon>
        <taxon>Peptostreptococcales</taxon>
        <taxon>Anaerovoracaceae</taxon>
        <taxon>Mogibacterium</taxon>
    </lineage>
</organism>
<keyword evidence="4" id="KW-0408">Iron</keyword>
<reference evidence="8" key="1">
    <citation type="submission" date="2016-05" db="EMBL/GenBank/DDBJ databases">
        <authorList>
            <person name="Holder M.E."/>
            <person name="Ajami N.J."/>
            <person name="Petrosino J.F."/>
        </authorList>
    </citation>
    <scope>NUCLEOTIDE SEQUENCE [LARGE SCALE GENOMIC DNA]</scope>
    <source>
        <strain evidence="8">ATCC 700696</strain>
    </source>
</reference>
<evidence type="ECO:0000256" key="4">
    <source>
        <dbReference type="ARBA" id="ARBA00023004"/>
    </source>
</evidence>
<dbReference type="InterPro" id="IPR051198">
    <property type="entry name" value="BchE-like"/>
</dbReference>
<dbReference type="GO" id="GO:0031419">
    <property type="term" value="F:cobalamin binding"/>
    <property type="evidence" value="ECO:0007669"/>
    <property type="project" value="InterPro"/>
</dbReference>
<dbReference type="InterPro" id="IPR025288">
    <property type="entry name" value="DUF4080"/>
</dbReference>
<dbReference type="Pfam" id="PF02310">
    <property type="entry name" value="B12-binding"/>
    <property type="match status" value="1"/>
</dbReference>
<dbReference type="RefSeq" id="WP_094234109.1">
    <property type="nucleotide sequence ID" value="NZ_CP016199.1"/>
</dbReference>
<dbReference type="Gene3D" id="3.80.30.20">
    <property type="entry name" value="tm_1862 like domain"/>
    <property type="match status" value="1"/>
</dbReference>
<dbReference type="InterPro" id="IPR006158">
    <property type="entry name" value="Cobalamin-bd"/>
</dbReference>
<evidence type="ECO:0000259" key="6">
    <source>
        <dbReference type="PROSITE" id="PS51332"/>
    </source>
</evidence>
<comment type="cofactor">
    <cofactor evidence="1">
        <name>[4Fe-4S] cluster</name>
        <dbReference type="ChEBI" id="CHEBI:49883"/>
    </cofactor>
</comment>
<evidence type="ECO:0000313" key="7">
    <source>
        <dbReference type="EMBL" id="ASS37876.1"/>
    </source>
</evidence>
<dbReference type="SMART" id="SM00729">
    <property type="entry name" value="Elp3"/>
    <property type="match status" value="1"/>
</dbReference>
<protein>
    <recommendedName>
        <fullName evidence="6">B12-binding domain-containing protein</fullName>
    </recommendedName>
</protein>
<dbReference type="Pfam" id="PF13311">
    <property type="entry name" value="DUF4080"/>
    <property type="match status" value="1"/>
</dbReference>
<dbReference type="AlphaFoldDB" id="A0A223ASD9"/>
<dbReference type="InterPro" id="IPR023404">
    <property type="entry name" value="rSAM_horseshoe"/>
</dbReference>
<dbReference type="GO" id="GO:0051536">
    <property type="term" value="F:iron-sulfur cluster binding"/>
    <property type="evidence" value="ECO:0007669"/>
    <property type="project" value="UniProtKB-KW"/>
</dbReference>
<evidence type="ECO:0000256" key="3">
    <source>
        <dbReference type="ARBA" id="ARBA00022723"/>
    </source>
</evidence>